<dbReference type="GO" id="GO:0051539">
    <property type="term" value="F:4 iron, 4 sulfur cluster binding"/>
    <property type="evidence" value="ECO:0007669"/>
    <property type="project" value="UniProtKB-KW"/>
</dbReference>
<keyword evidence="4" id="KW-0378">Hydrolase</keyword>
<evidence type="ECO:0000256" key="6">
    <source>
        <dbReference type="ARBA" id="ARBA00023014"/>
    </source>
</evidence>
<keyword evidence="10" id="KW-1185">Reference proteome</keyword>
<dbReference type="PANTHER" id="PTHR33693">
    <property type="entry name" value="TYPE-5 URACIL-DNA GLYCOSYLASE"/>
    <property type="match status" value="1"/>
</dbReference>
<dbReference type="EMBL" id="JBHSXL010000009">
    <property type="protein sequence ID" value="MFC6893278.1"/>
    <property type="molecule type" value="Genomic_DNA"/>
</dbReference>
<keyword evidence="1" id="KW-0004">4Fe-4S</keyword>
<reference evidence="9 10" key="1">
    <citation type="journal article" date="2019" name="Int. J. Syst. Evol. Microbiol.">
        <title>The Global Catalogue of Microorganisms (GCM) 10K type strain sequencing project: providing services to taxonomists for standard genome sequencing and annotation.</title>
        <authorList>
            <consortium name="The Broad Institute Genomics Platform"/>
            <consortium name="The Broad Institute Genome Sequencing Center for Infectious Disease"/>
            <person name="Wu L."/>
            <person name="Ma J."/>
        </authorList>
    </citation>
    <scope>NUCLEOTIDE SEQUENCE [LARGE SCALE GENOMIC DNA]</scope>
    <source>
        <strain evidence="9 10">SKJ47</strain>
    </source>
</reference>
<keyword evidence="2" id="KW-0479">Metal-binding</keyword>
<evidence type="ECO:0000256" key="1">
    <source>
        <dbReference type="ARBA" id="ARBA00022485"/>
    </source>
</evidence>
<gene>
    <name evidence="9" type="ORF">ACFQE9_11785</name>
</gene>
<dbReference type="AlphaFoldDB" id="A0ABD5UZR1"/>
<keyword evidence="7" id="KW-0234">DNA repair</keyword>
<dbReference type="InterPro" id="IPR051536">
    <property type="entry name" value="UDG_Type-4/5"/>
</dbReference>
<evidence type="ECO:0000256" key="3">
    <source>
        <dbReference type="ARBA" id="ARBA00022763"/>
    </source>
</evidence>
<dbReference type="Gene3D" id="3.40.470.10">
    <property type="entry name" value="Uracil-DNA glycosylase-like domain"/>
    <property type="match status" value="1"/>
</dbReference>
<dbReference type="SUPFAM" id="SSF52141">
    <property type="entry name" value="Uracil-DNA glycosylase-like"/>
    <property type="match status" value="1"/>
</dbReference>
<evidence type="ECO:0000313" key="10">
    <source>
        <dbReference type="Proteomes" id="UP001596296"/>
    </source>
</evidence>
<evidence type="ECO:0000256" key="7">
    <source>
        <dbReference type="ARBA" id="ARBA00023204"/>
    </source>
</evidence>
<dbReference type="RefSeq" id="WP_379744684.1">
    <property type="nucleotide sequence ID" value="NZ_JBHSVN010000001.1"/>
</dbReference>
<dbReference type="GO" id="GO:0006281">
    <property type="term" value="P:DNA repair"/>
    <property type="evidence" value="ECO:0007669"/>
    <property type="project" value="UniProtKB-KW"/>
</dbReference>
<evidence type="ECO:0000256" key="4">
    <source>
        <dbReference type="ARBA" id="ARBA00022801"/>
    </source>
</evidence>
<dbReference type="SMART" id="SM00987">
    <property type="entry name" value="UreE_C"/>
    <property type="match status" value="1"/>
</dbReference>
<proteinExistence type="predicted"/>
<dbReference type="Proteomes" id="UP001596296">
    <property type="component" value="Unassembled WGS sequence"/>
</dbReference>
<keyword evidence="3" id="KW-0227">DNA damage</keyword>
<name>A0ABD5UZR1_9EURY</name>
<dbReference type="GO" id="GO:0046872">
    <property type="term" value="F:metal ion binding"/>
    <property type="evidence" value="ECO:0007669"/>
    <property type="project" value="UniProtKB-KW"/>
</dbReference>
<keyword evidence="6" id="KW-0411">Iron-sulfur</keyword>
<protein>
    <submittedName>
        <fullName evidence="9">Uracil-DNA glycosylase family protein</fullName>
    </submittedName>
</protein>
<dbReference type="PANTHER" id="PTHR33693:SF1">
    <property type="entry name" value="TYPE-4 URACIL-DNA GLYCOSYLASE"/>
    <property type="match status" value="1"/>
</dbReference>
<dbReference type="SMART" id="SM00986">
    <property type="entry name" value="UDG"/>
    <property type="match status" value="1"/>
</dbReference>
<evidence type="ECO:0000256" key="5">
    <source>
        <dbReference type="ARBA" id="ARBA00023004"/>
    </source>
</evidence>
<feature type="domain" description="Uracil-DNA glycosylase-like" evidence="8">
    <location>
        <begin position="33"/>
        <end position="192"/>
    </location>
</feature>
<dbReference type="Pfam" id="PF03167">
    <property type="entry name" value="UDG"/>
    <property type="match status" value="1"/>
</dbReference>
<comment type="caution">
    <text evidence="9">The sequence shown here is derived from an EMBL/GenBank/DDBJ whole genome shotgun (WGS) entry which is preliminary data.</text>
</comment>
<accession>A0ABD5UZR1</accession>
<dbReference type="InterPro" id="IPR036895">
    <property type="entry name" value="Uracil-DNA_glycosylase-like_sf"/>
</dbReference>
<organism evidence="9 10">
    <name type="scientific">Halopenitus salinus</name>
    <dbReference type="NCBI Taxonomy" id="1198295"/>
    <lineage>
        <taxon>Archaea</taxon>
        <taxon>Methanobacteriati</taxon>
        <taxon>Methanobacteriota</taxon>
        <taxon>Stenosarchaea group</taxon>
        <taxon>Halobacteria</taxon>
        <taxon>Halobacteriales</taxon>
        <taxon>Haloferacaceae</taxon>
        <taxon>Halopenitus</taxon>
    </lineage>
</organism>
<evidence type="ECO:0000313" key="9">
    <source>
        <dbReference type="EMBL" id="MFC6893278.1"/>
    </source>
</evidence>
<evidence type="ECO:0000256" key="2">
    <source>
        <dbReference type="ARBA" id="ARBA00022723"/>
    </source>
</evidence>
<dbReference type="GO" id="GO:0097506">
    <property type="term" value="F:deaminated base DNA N-glycosylase activity"/>
    <property type="evidence" value="ECO:0007669"/>
    <property type="project" value="UniProtKB-ARBA"/>
</dbReference>
<dbReference type="InterPro" id="IPR005122">
    <property type="entry name" value="Uracil-DNA_glycosylase-like"/>
</dbReference>
<sequence>MTDDPEFPDRRHVLEPGCSRCEALSADRTRISWGTGPLDADVLVVGEAPAAGDPEADRWRGGNLTGMAYTARHSGRRIRRLFEDLGYGDRTYYTNAVKCFPRDRDADALANREPTREERDTCRVHLRTEIDRVDPAVICPTGRHATVSVLALFDRDLDGFLESVLESIPVEGDATVIPLLHPAYQDVWRARLGYDADEYRSAIAEALSATR</sequence>
<evidence type="ECO:0000259" key="8">
    <source>
        <dbReference type="SMART" id="SM00986"/>
    </source>
</evidence>
<keyword evidence="5" id="KW-0408">Iron</keyword>